<evidence type="ECO:0000313" key="3">
    <source>
        <dbReference type="Proteomes" id="UP000887104"/>
    </source>
</evidence>
<organism evidence="2 3">
    <name type="scientific">Shewanella sairae</name>
    <dbReference type="NCBI Taxonomy" id="190310"/>
    <lineage>
        <taxon>Bacteria</taxon>
        <taxon>Pseudomonadati</taxon>
        <taxon>Pseudomonadota</taxon>
        <taxon>Gammaproteobacteria</taxon>
        <taxon>Alteromonadales</taxon>
        <taxon>Shewanellaceae</taxon>
        <taxon>Shewanella</taxon>
    </lineage>
</organism>
<dbReference type="Proteomes" id="UP000887104">
    <property type="component" value="Unassembled WGS sequence"/>
</dbReference>
<gene>
    <name evidence="2" type="ORF">TUM4438_31680</name>
</gene>
<evidence type="ECO:0000313" key="2">
    <source>
        <dbReference type="EMBL" id="GIU48999.1"/>
    </source>
</evidence>
<comment type="caution">
    <text evidence="2">The sequence shown here is derived from an EMBL/GenBank/DDBJ whole genome shotgun (WGS) entry which is preliminary data.</text>
</comment>
<feature type="region of interest" description="Disordered" evidence="1">
    <location>
        <begin position="1"/>
        <end position="30"/>
    </location>
</feature>
<sequence>MNNGINDDFIKPNASENNTMVNSNFTASPRKKDLTTFPDACAPAWEKARVANTKLGSTAMTPPAKADKPYGPPHIAKKKIETHPAIAACSKTNL</sequence>
<reference evidence="2" key="1">
    <citation type="submission" date="2021-05" db="EMBL/GenBank/DDBJ databases">
        <title>Molecular characterization for Shewanella algae harboring chromosomal blaOXA-55-like strains isolated from clinical and environment sample.</title>
        <authorList>
            <person name="Ohama Y."/>
            <person name="Aoki K."/>
            <person name="Harada S."/>
            <person name="Moriya K."/>
            <person name="Ishii Y."/>
            <person name="Tateda K."/>
        </authorList>
    </citation>
    <scope>NUCLEOTIDE SEQUENCE</scope>
    <source>
        <strain evidence="2">JCM 11563</strain>
    </source>
</reference>
<keyword evidence="3" id="KW-1185">Reference proteome</keyword>
<feature type="compositionally biased region" description="Polar residues" evidence="1">
    <location>
        <begin position="14"/>
        <end position="27"/>
    </location>
</feature>
<proteinExistence type="predicted"/>
<protein>
    <submittedName>
        <fullName evidence="2">Uncharacterized protein</fullName>
    </submittedName>
</protein>
<evidence type="ECO:0000256" key="1">
    <source>
        <dbReference type="SAM" id="MobiDB-lite"/>
    </source>
</evidence>
<feature type="region of interest" description="Disordered" evidence="1">
    <location>
        <begin position="54"/>
        <end position="73"/>
    </location>
</feature>
<name>A0ABQ4PM24_9GAMM</name>
<dbReference type="EMBL" id="BPEY01000063">
    <property type="protein sequence ID" value="GIU48999.1"/>
    <property type="molecule type" value="Genomic_DNA"/>
</dbReference>
<accession>A0ABQ4PM24</accession>